<dbReference type="SUPFAM" id="SSF48208">
    <property type="entry name" value="Six-hairpin glycosidases"/>
    <property type="match status" value="1"/>
</dbReference>
<dbReference type="InterPro" id="IPR013737">
    <property type="entry name" value="Bac_rhamnosid_N"/>
</dbReference>
<dbReference type="Pfam" id="PF17389">
    <property type="entry name" value="Bac_rhamnosid6H"/>
    <property type="match status" value="1"/>
</dbReference>
<evidence type="ECO:0000313" key="9">
    <source>
        <dbReference type="Proteomes" id="UP000557717"/>
    </source>
</evidence>
<dbReference type="PANTHER" id="PTHR33307:SF6">
    <property type="entry name" value="ALPHA-RHAMNOSIDASE (EUROFUNG)-RELATED"/>
    <property type="match status" value="1"/>
</dbReference>
<evidence type="ECO:0000256" key="2">
    <source>
        <dbReference type="ARBA" id="ARBA00012652"/>
    </source>
</evidence>
<keyword evidence="9" id="KW-1185">Reference proteome</keyword>
<dbReference type="PIRSF" id="PIRSF010631">
    <property type="entry name" value="A-rhamnsds"/>
    <property type="match status" value="1"/>
</dbReference>
<evidence type="ECO:0000256" key="1">
    <source>
        <dbReference type="ARBA" id="ARBA00001445"/>
    </source>
</evidence>
<dbReference type="RefSeq" id="WP_184018890.1">
    <property type="nucleotide sequence ID" value="NZ_JACHFD010000010.1"/>
</dbReference>
<dbReference type="GO" id="GO:0030596">
    <property type="term" value="F:alpha-L-rhamnosidase activity"/>
    <property type="evidence" value="ECO:0007669"/>
    <property type="project" value="UniProtKB-EC"/>
</dbReference>
<evidence type="ECO:0000313" key="8">
    <source>
        <dbReference type="EMBL" id="MBB5352129.1"/>
    </source>
</evidence>
<dbReference type="InterPro" id="IPR008928">
    <property type="entry name" value="6-hairpin_glycosidase_sf"/>
</dbReference>
<organism evidence="8 9">
    <name type="scientific">Haloferula luteola</name>
    <dbReference type="NCBI Taxonomy" id="595692"/>
    <lineage>
        <taxon>Bacteria</taxon>
        <taxon>Pseudomonadati</taxon>
        <taxon>Verrucomicrobiota</taxon>
        <taxon>Verrucomicrobiia</taxon>
        <taxon>Verrucomicrobiales</taxon>
        <taxon>Verrucomicrobiaceae</taxon>
        <taxon>Haloferula</taxon>
    </lineage>
</organism>
<dbReference type="Proteomes" id="UP000557717">
    <property type="component" value="Unassembled WGS sequence"/>
</dbReference>
<dbReference type="AlphaFoldDB" id="A0A840VE74"/>
<reference evidence="8 9" key="1">
    <citation type="submission" date="2020-08" db="EMBL/GenBank/DDBJ databases">
        <title>Genomic Encyclopedia of Type Strains, Phase IV (KMG-IV): sequencing the most valuable type-strain genomes for metagenomic binning, comparative biology and taxonomic classification.</title>
        <authorList>
            <person name="Goeker M."/>
        </authorList>
    </citation>
    <scope>NUCLEOTIDE SEQUENCE [LARGE SCALE GENOMIC DNA]</scope>
    <source>
        <strain evidence="8 9">YC6886</strain>
    </source>
</reference>
<evidence type="ECO:0000256" key="3">
    <source>
        <dbReference type="ARBA" id="ARBA00022801"/>
    </source>
</evidence>
<dbReference type="InterPro" id="IPR012341">
    <property type="entry name" value="6hp_glycosidase-like_sf"/>
</dbReference>
<dbReference type="Gene3D" id="2.60.40.10">
    <property type="entry name" value="Immunoglobulins"/>
    <property type="match status" value="1"/>
</dbReference>
<comment type="caution">
    <text evidence="8">The sequence shown here is derived from an EMBL/GenBank/DDBJ whole genome shotgun (WGS) entry which is preliminary data.</text>
</comment>
<dbReference type="GO" id="GO:0005975">
    <property type="term" value="P:carbohydrate metabolic process"/>
    <property type="evidence" value="ECO:0007669"/>
    <property type="project" value="InterPro"/>
</dbReference>
<dbReference type="InterPro" id="IPR013783">
    <property type="entry name" value="Ig-like_fold"/>
</dbReference>
<dbReference type="Gene3D" id="2.60.120.260">
    <property type="entry name" value="Galactose-binding domain-like"/>
    <property type="match status" value="2"/>
</dbReference>
<gene>
    <name evidence="8" type="ORF">HNR46_002370</name>
</gene>
<protein>
    <recommendedName>
        <fullName evidence="2">alpha-L-rhamnosidase</fullName>
        <ecNumber evidence="2">3.2.1.40</ecNumber>
    </recommendedName>
</protein>
<dbReference type="EC" id="3.2.1.40" evidence="2"/>
<feature type="domain" description="Alpha-L-rhamnosidase concanavalin-like" evidence="4">
    <location>
        <begin position="437"/>
        <end position="537"/>
    </location>
</feature>
<dbReference type="Gene3D" id="2.60.420.10">
    <property type="entry name" value="Maltose phosphorylase, domain 3"/>
    <property type="match status" value="1"/>
</dbReference>
<evidence type="ECO:0000259" key="6">
    <source>
        <dbReference type="Pfam" id="PF17389"/>
    </source>
</evidence>
<accession>A0A840VE74</accession>
<dbReference type="InterPro" id="IPR035396">
    <property type="entry name" value="Bac_rhamnosid6H"/>
</dbReference>
<dbReference type="InterPro" id="IPR016007">
    <property type="entry name" value="Alpha_rhamnosid"/>
</dbReference>
<comment type="catalytic activity">
    <reaction evidence="1">
        <text>Hydrolysis of terminal non-reducing alpha-L-rhamnose residues in alpha-L-rhamnosides.</text>
        <dbReference type="EC" id="3.2.1.40"/>
    </reaction>
</comment>
<dbReference type="Pfam" id="PF08531">
    <property type="entry name" value="Bac_rhamnosid_N"/>
    <property type="match status" value="1"/>
</dbReference>
<dbReference type="Pfam" id="PF25788">
    <property type="entry name" value="Ig_Rha78A_N"/>
    <property type="match status" value="1"/>
</dbReference>
<feature type="domain" description="Bacterial alpha-L-rhamnosidase N-terminal" evidence="5">
    <location>
        <begin position="255"/>
        <end position="424"/>
    </location>
</feature>
<evidence type="ECO:0000259" key="7">
    <source>
        <dbReference type="Pfam" id="PF17390"/>
    </source>
</evidence>
<dbReference type="Pfam" id="PF05592">
    <property type="entry name" value="Bac_rhamnosid"/>
    <property type="match status" value="1"/>
</dbReference>
<keyword evidence="8" id="KW-0326">Glycosidase</keyword>
<feature type="domain" description="Alpha-L-rhamnosidase C-terminal" evidence="7">
    <location>
        <begin position="892"/>
        <end position="959"/>
    </location>
</feature>
<dbReference type="PANTHER" id="PTHR33307">
    <property type="entry name" value="ALPHA-RHAMNOSIDASE (EUROFUNG)"/>
    <property type="match status" value="1"/>
</dbReference>
<keyword evidence="3 8" id="KW-0378">Hydrolase</keyword>
<evidence type="ECO:0000259" key="5">
    <source>
        <dbReference type="Pfam" id="PF08531"/>
    </source>
</evidence>
<dbReference type="Pfam" id="PF17390">
    <property type="entry name" value="Bac_rhamnosid_C"/>
    <property type="match status" value="1"/>
</dbReference>
<sequence>MRSLFLTFASTTWALLAADPAYDLRVSEGFVEPIGFYDATPRFSWKVPASAAEGMQAAYRIVAASSPEKLPNDADLWDSGKVDSSTNAWVAYAGKPLGSRQKVYWQVQLWDGADAVSAWSAPTGFELGLLHPSDWQAQWIRMAPPAAAELPKITIRSARYEPDGHPDQAVDVTDKLRQNLAAGQTSVRSGNELAGGDPLYGVVKQLHLEYARNGETIEVRVPENQAYDLATGAPPAPVPPFVPEYLRKEFGVAGKIAEARLHVTARGLFEVHLNGAKIGNDYLAPGWTPYTEKLESLTYDVTAQIREGTNALGVILGEGWYAGRLGWRDQHASGLHNPELLLQLEITDENGKRTTLVTDDSWMATADGPLRFSGIYDGETYDARKELTGWDQPGYDSAQWRGVTTSPVGDSITIAPKRHQAVRIDRELPAVSVNEPTPGRFVFDFGQNLVGWPKLRLPVKAGETVTIRFAEMLQKDGTLYTDNYRSAKSTDTYTAAIDGTVEWHPRLTFHGFRYVELSGLPEGAHPETSWVKAEVLHSDFSWKGSFESSHALLKQLQSNIQWGLRGNFVDIPTDCPQRDERLGWTGDAQVFAPAAIFNADVHAFFASWLESMRLDQHEDGSIPNVIPNILEDHCGGPGWSDAATVIPWELYVRTGDPTLLEENFDMMRRWVGYYANQAHDGIVDITAYGDWLQPYPLNQDSKADTPKDLLGTAYFARSADFTAKAARVLGKDDEAKRLEQLRDEIAQAFTAKFFDAQGKLTTPVETQTGYLVALGFDLLPEEVRPLAVTHLAKLLEISEGHLRTGFLGTPLLAPVLDRFGRTDLAYAALFKETYPSWFYSIHQGATTMWERWNSYSHEDGFGDAGMNSFNHYAYGAIGQWMYERIAGLAPDPEHPGYQHFFVRPRPGGPLEHASAQLETPQGMARSGWRKTAQGIEIFASVPANCTATLCLPASEGLQVTRYDQRVELGTSGNERTLLLKPGEHRFQVKHLPWVK</sequence>
<evidence type="ECO:0000259" key="4">
    <source>
        <dbReference type="Pfam" id="PF05592"/>
    </source>
</evidence>
<dbReference type="InterPro" id="IPR008902">
    <property type="entry name" value="Rhamnosid_concanavalin"/>
</dbReference>
<dbReference type="InterPro" id="IPR035398">
    <property type="entry name" value="Bac_rhamnosid_C"/>
</dbReference>
<dbReference type="EMBL" id="JACHFD010000010">
    <property type="protein sequence ID" value="MBB5352129.1"/>
    <property type="molecule type" value="Genomic_DNA"/>
</dbReference>
<feature type="domain" description="Alpha-L-rhamnosidase six-hairpin glycosidase" evidence="6">
    <location>
        <begin position="543"/>
        <end position="885"/>
    </location>
</feature>
<name>A0A840VE74_9BACT</name>
<dbReference type="Gene3D" id="1.50.10.10">
    <property type="match status" value="1"/>
</dbReference>
<proteinExistence type="predicted"/>